<organism evidence="1 2">
    <name type="scientific">Exophiala bonariae</name>
    <dbReference type="NCBI Taxonomy" id="1690606"/>
    <lineage>
        <taxon>Eukaryota</taxon>
        <taxon>Fungi</taxon>
        <taxon>Dikarya</taxon>
        <taxon>Ascomycota</taxon>
        <taxon>Pezizomycotina</taxon>
        <taxon>Eurotiomycetes</taxon>
        <taxon>Chaetothyriomycetidae</taxon>
        <taxon>Chaetothyriales</taxon>
        <taxon>Herpotrichiellaceae</taxon>
        <taxon>Exophiala</taxon>
    </lineage>
</organism>
<proteinExistence type="predicted"/>
<evidence type="ECO:0000313" key="2">
    <source>
        <dbReference type="Proteomes" id="UP001358417"/>
    </source>
</evidence>
<evidence type="ECO:0000313" key="1">
    <source>
        <dbReference type="EMBL" id="KAK5045644.1"/>
    </source>
</evidence>
<name>A0AAV9MVE5_9EURO</name>
<dbReference type="Proteomes" id="UP001358417">
    <property type="component" value="Unassembled WGS sequence"/>
</dbReference>
<reference evidence="1 2" key="1">
    <citation type="submission" date="2023-08" db="EMBL/GenBank/DDBJ databases">
        <title>Black Yeasts Isolated from many extreme environments.</title>
        <authorList>
            <person name="Coleine C."/>
            <person name="Stajich J.E."/>
            <person name="Selbmann L."/>
        </authorList>
    </citation>
    <scope>NUCLEOTIDE SEQUENCE [LARGE SCALE GENOMIC DNA]</scope>
    <source>
        <strain evidence="1 2">CCFEE 5792</strain>
    </source>
</reference>
<accession>A0AAV9MVE5</accession>
<protein>
    <recommendedName>
        <fullName evidence="3">F-box domain-containing protein</fullName>
    </recommendedName>
</protein>
<gene>
    <name evidence="1" type="ORF">LTR84_009013</name>
</gene>
<dbReference type="GeneID" id="89977174"/>
<evidence type="ECO:0008006" key="3">
    <source>
        <dbReference type="Google" id="ProtNLM"/>
    </source>
</evidence>
<comment type="caution">
    <text evidence="1">The sequence shown here is derived from an EMBL/GenBank/DDBJ whole genome shotgun (WGS) entry which is preliminary data.</text>
</comment>
<dbReference type="RefSeq" id="XP_064701262.1">
    <property type="nucleotide sequence ID" value="XM_064852555.1"/>
</dbReference>
<keyword evidence="2" id="KW-1185">Reference proteome</keyword>
<sequence>MSHPTGVESTLPGLPAEIRYNILEKCTNIHQNRVERRFWRELETAELNSMVDRYWGSRHSDNEYMLNVDCQLSSALILSSKEHYHEGRKLVQKMKFVQIDGWAYYELKTLFEYGTIPMWSDQPSLHEHPQFTQDLPPGPHEIVPIMTLSKSPLTGRTFFISMEDLSFLCKVIYVSRIQYRHSAKSSSLSLHFTVPQEGITPAFWGLETDEEVKAFLHSGIIRYIRPWITQAFLGSELASPIGDIDATVSSQPLSRRMNHLEAWIVENAQRPPALQLDIEVDRLIWMFDNALSKVSQAEELVTMEDRYVDAINLYIEAKDLFRHVRAQWRNAPNLRDYRYMLTTYDLCCIRLMLMTDHITAENRFGTRKAVTQWAYINCVELMRNSHKLKTRSRILLRKAQLQVDMSVFPDQTIASNLGASIYAMLKRRNPKWSHGELLEAIDDFYKTGGASPPPKEWEVGCSHGGGCLEPVDEAASDSIVQRQPRVSKEEWLYKFELVKELIRGPPTAAPKLADHD</sequence>
<dbReference type="EMBL" id="JAVRRD010000035">
    <property type="protein sequence ID" value="KAK5045644.1"/>
    <property type="molecule type" value="Genomic_DNA"/>
</dbReference>
<dbReference type="AlphaFoldDB" id="A0AAV9MVE5"/>